<dbReference type="PIRSF" id="PIRSF017082">
    <property type="entry name" value="YflP"/>
    <property type="match status" value="1"/>
</dbReference>
<feature type="signal peptide" evidence="2">
    <location>
        <begin position="1"/>
        <end position="26"/>
    </location>
</feature>
<dbReference type="Proteomes" id="UP000500870">
    <property type="component" value="Plasmid unnamed1"/>
</dbReference>
<dbReference type="InterPro" id="IPR005064">
    <property type="entry name" value="BUG"/>
</dbReference>
<evidence type="ECO:0000313" key="3">
    <source>
        <dbReference type="EMBL" id="NRF17977.1"/>
    </source>
</evidence>
<dbReference type="AlphaFoldDB" id="A0A6H0ZGL6"/>
<evidence type="ECO:0000313" key="4">
    <source>
        <dbReference type="EMBL" id="QIX19992.1"/>
    </source>
</evidence>
<name>A0A6H0ZGL6_9HYPH</name>
<keyword evidence="6" id="KW-1185">Reference proteome</keyword>
<evidence type="ECO:0000313" key="5">
    <source>
        <dbReference type="Proteomes" id="UP000500870"/>
    </source>
</evidence>
<dbReference type="InterPro" id="IPR042100">
    <property type="entry name" value="Bug_dom1"/>
</dbReference>
<keyword evidence="4" id="KW-0614">Plasmid</keyword>
<dbReference type="Gene3D" id="3.40.190.10">
    <property type="entry name" value="Periplasmic binding protein-like II"/>
    <property type="match status" value="1"/>
</dbReference>
<dbReference type="SUPFAM" id="SSF53850">
    <property type="entry name" value="Periplasmic binding protein-like II"/>
    <property type="match status" value="1"/>
</dbReference>
<feature type="chain" id="PRO_5044632499" evidence="2">
    <location>
        <begin position="27"/>
        <end position="324"/>
    </location>
</feature>
<comment type="similarity">
    <text evidence="1">Belongs to the UPF0065 (bug) family.</text>
</comment>
<keyword evidence="2" id="KW-0732">Signal</keyword>
<gene>
    <name evidence="3" type="ORF">FOB26_02275</name>
    <name evidence="4" type="ORF">FOB41_02145</name>
</gene>
<dbReference type="Proteomes" id="UP001155820">
    <property type="component" value="Unassembled WGS sequence"/>
</dbReference>
<dbReference type="CDD" id="cd07012">
    <property type="entry name" value="PBP2_Bug_TTT"/>
    <property type="match status" value="1"/>
</dbReference>
<geneLocation type="plasmid" evidence="4 5">
    <name>unnamed1</name>
</geneLocation>
<dbReference type="Gene3D" id="3.40.190.150">
    <property type="entry name" value="Bordetella uptake gene, domain 1"/>
    <property type="match status" value="1"/>
</dbReference>
<accession>A0A6H0ZGL6</accession>
<dbReference type="PANTHER" id="PTHR42928">
    <property type="entry name" value="TRICARBOXYLATE-BINDING PROTEIN"/>
    <property type="match status" value="1"/>
</dbReference>
<geneLocation type="plasmid" evidence="3">
    <name>unnamed2</name>
</geneLocation>
<organism evidence="4 5">
    <name type="scientific">Agrobacterium pusense</name>
    <dbReference type="NCBI Taxonomy" id="648995"/>
    <lineage>
        <taxon>Bacteria</taxon>
        <taxon>Pseudomonadati</taxon>
        <taxon>Pseudomonadota</taxon>
        <taxon>Alphaproteobacteria</taxon>
        <taxon>Hyphomicrobiales</taxon>
        <taxon>Rhizobiaceae</taxon>
        <taxon>Rhizobium/Agrobacterium group</taxon>
        <taxon>Agrobacterium</taxon>
    </lineage>
</organism>
<dbReference type="RefSeq" id="WP_092938429.1">
    <property type="nucleotide sequence ID" value="NZ_CP050897.1"/>
</dbReference>
<dbReference type="Pfam" id="PF03401">
    <property type="entry name" value="TctC"/>
    <property type="match status" value="1"/>
</dbReference>
<proteinExistence type="inferred from homology"/>
<reference evidence="3" key="1">
    <citation type="submission" date="2019-07" db="EMBL/GenBank/DDBJ databases">
        <title>FDA dAtabase for Regulatory Grade micrObial Sequences (FDA-ARGOS): Supporting development and validation of Infectious Disease Dx tests.</title>
        <authorList>
            <person name="Bachman M."/>
            <person name="Young C."/>
            <person name="Tallon L."/>
            <person name="Sadzewicz L."/>
            <person name="Vavikolanu K."/>
            <person name="Mehta A."/>
            <person name="Aluvathingal J."/>
            <person name="Nadendla S."/>
            <person name="Nandy P."/>
            <person name="Geyer C."/>
            <person name="Yan Y."/>
            <person name="Sichtig H."/>
        </authorList>
    </citation>
    <scope>NUCLEOTIDE SEQUENCE</scope>
    <source>
        <strain evidence="3">FDAARGOS_618</strain>
        <plasmid evidence="3">unnamed2</plasmid>
    </source>
</reference>
<dbReference type="EMBL" id="CP050897">
    <property type="protein sequence ID" value="QIX19992.1"/>
    <property type="molecule type" value="Genomic_DNA"/>
</dbReference>
<evidence type="ECO:0000256" key="2">
    <source>
        <dbReference type="SAM" id="SignalP"/>
    </source>
</evidence>
<reference evidence="4 5" key="2">
    <citation type="submission" date="2020-04" db="EMBL/GenBank/DDBJ databases">
        <title>FDA dAtabase for Regulatory Grade micrObial Sequences (FDA-ARGOS): Supporting development and validation of Infectious Disease Dx tests.</title>
        <authorList>
            <person name="Sciortino C."/>
            <person name="Tallon L."/>
            <person name="Sadzewicz L."/>
            <person name="Vavikolanu K."/>
            <person name="Mehta A."/>
            <person name="Aluvathingal J."/>
            <person name="Nadendla S."/>
            <person name="Nandy P."/>
            <person name="Geyer C."/>
            <person name="Yan Y."/>
            <person name="Sichtig H."/>
        </authorList>
    </citation>
    <scope>NUCLEOTIDE SEQUENCE [LARGE SCALE GENOMIC DNA]</scope>
    <source>
        <strain evidence="4 5">FDAARGOS_633</strain>
        <plasmid evidence="4 5">unnamed1</plasmid>
    </source>
</reference>
<evidence type="ECO:0000313" key="6">
    <source>
        <dbReference type="Proteomes" id="UP001155820"/>
    </source>
</evidence>
<protein>
    <submittedName>
        <fullName evidence="4">Tripartite tricarboxylate transporter substrate binding protein</fullName>
    </submittedName>
</protein>
<sequence>MMLRRNFVRAAIAAAALAIAPIPGSAQDSGPITLLVGYSAGGSADYAARVMAPELSKRLGRSVVVENATGGSGMIALQKLVNGKVDGSTLYYGGFDTVAVPMLNKSVKIDWKEATLPVGRTAITSMAIVVPQASPYKTLADLVAAAKENPETITYGSPGIGSAQHFVGEMVGHRAGVKLVHAPYRGGTQVSNDLLAGVLDSAILTTSTALTFAKDGKIRVLAVTSAERAEALPDVPALTEIEGFRGLALPLWQGLFVKAGTDEASAKKISDAITASLEMDEVKKRLADAGFAAAPMSMGEFNGFIQTQADTYRQIITESAITIE</sequence>
<evidence type="ECO:0000256" key="1">
    <source>
        <dbReference type="ARBA" id="ARBA00006987"/>
    </source>
</evidence>
<dbReference type="EMBL" id="JABRWM010000002">
    <property type="protein sequence ID" value="NRF17977.1"/>
    <property type="molecule type" value="Genomic_DNA"/>
</dbReference>
<dbReference type="PANTHER" id="PTHR42928:SF5">
    <property type="entry name" value="BLR1237 PROTEIN"/>
    <property type="match status" value="1"/>
</dbReference>